<organism evidence="2 3">
    <name type="scientific">Actinomadura craniellae</name>
    <dbReference type="NCBI Taxonomy" id="2231787"/>
    <lineage>
        <taxon>Bacteria</taxon>
        <taxon>Bacillati</taxon>
        <taxon>Actinomycetota</taxon>
        <taxon>Actinomycetes</taxon>
        <taxon>Streptosporangiales</taxon>
        <taxon>Thermomonosporaceae</taxon>
        <taxon>Actinomadura</taxon>
    </lineage>
</organism>
<evidence type="ECO:0000313" key="3">
    <source>
        <dbReference type="Proteomes" id="UP000251891"/>
    </source>
</evidence>
<feature type="chain" id="PRO_5016727965" description="Secreted protein" evidence="1">
    <location>
        <begin position="16"/>
        <end position="130"/>
    </location>
</feature>
<dbReference type="Proteomes" id="UP000251891">
    <property type="component" value="Unassembled WGS sequence"/>
</dbReference>
<sequence>MAAALPLVSAAPAQAAPAPTCVVFGGPRLTACADFGPDDVWSWGEYDSRYYKSVTITLQANVPFNGIGWNNVGSPASVPYASNGYLRKLKTAVFKVQDVKNYGGVEVRACLIYTLYNNNVGGGCSAGRVI</sequence>
<keyword evidence="1" id="KW-0732">Signal</keyword>
<keyword evidence="3" id="KW-1185">Reference proteome</keyword>
<name>A0A365GZB1_9ACTN</name>
<evidence type="ECO:0000313" key="2">
    <source>
        <dbReference type="EMBL" id="RAY12108.1"/>
    </source>
</evidence>
<protein>
    <recommendedName>
        <fullName evidence="4">Secreted protein</fullName>
    </recommendedName>
</protein>
<gene>
    <name evidence="2" type="ORF">DPM19_27640</name>
</gene>
<evidence type="ECO:0008006" key="4">
    <source>
        <dbReference type="Google" id="ProtNLM"/>
    </source>
</evidence>
<reference evidence="2 3" key="1">
    <citation type="submission" date="2018-06" db="EMBL/GenBank/DDBJ databases">
        <title>Actinomadura craniellae sp. nov. isolated from marine sponge Craniella sp.</title>
        <authorList>
            <person name="Li L."/>
            <person name="Xu Q.H."/>
            <person name="Lin H.W."/>
            <person name="Lu Y.H."/>
        </authorList>
    </citation>
    <scope>NUCLEOTIDE SEQUENCE [LARGE SCALE GENOMIC DNA]</scope>
    <source>
        <strain evidence="2 3">LHW63021</strain>
    </source>
</reference>
<accession>A0A365GZB1</accession>
<comment type="caution">
    <text evidence="2">The sequence shown here is derived from an EMBL/GenBank/DDBJ whole genome shotgun (WGS) entry which is preliminary data.</text>
</comment>
<dbReference type="AlphaFoldDB" id="A0A365GZB1"/>
<feature type="signal peptide" evidence="1">
    <location>
        <begin position="1"/>
        <end position="15"/>
    </location>
</feature>
<proteinExistence type="predicted"/>
<evidence type="ECO:0000256" key="1">
    <source>
        <dbReference type="SAM" id="SignalP"/>
    </source>
</evidence>
<dbReference type="EMBL" id="QLYX01000015">
    <property type="protein sequence ID" value="RAY12108.1"/>
    <property type="molecule type" value="Genomic_DNA"/>
</dbReference>